<accession>A0A2V1EBW6</accession>
<reference evidence="2 3" key="1">
    <citation type="journal article" date="2018" name="Sci. Rep.">
        <title>Comparative genomics provides insights into the lifestyle and reveals functional heterogeneity of dark septate endophytic fungi.</title>
        <authorList>
            <person name="Knapp D.G."/>
            <person name="Nemeth J.B."/>
            <person name="Barry K."/>
            <person name="Hainaut M."/>
            <person name="Henrissat B."/>
            <person name="Johnson J."/>
            <person name="Kuo A."/>
            <person name="Lim J.H.P."/>
            <person name="Lipzen A."/>
            <person name="Nolan M."/>
            <person name="Ohm R.A."/>
            <person name="Tamas L."/>
            <person name="Grigoriev I.V."/>
            <person name="Spatafora J.W."/>
            <person name="Nagy L.G."/>
            <person name="Kovacs G.M."/>
        </authorList>
    </citation>
    <scope>NUCLEOTIDE SEQUENCE [LARGE SCALE GENOMIC DNA]</scope>
    <source>
        <strain evidence="2 3">DSE2036</strain>
    </source>
</reference>
<dbReference type="OrthoDB" id="3741724at2759"/>
<evidence type="ECO:0000313" key="2">
    <source>
        <dbReference type="EMBL" id="PVI06870.1"/>
    </source>
</evidence>
<gene>
    <name evidence="2" type="ORF">DM02DRAFT_667021</name>
</gene>
<protein>
    <submittedName>
        <fullName evidence="2">Uncharacterized protein</fullName>
    </submittedName>
</protein>
<feature type="region of interest" description="Disordered" evidence="1">
    <location>
        <begin position="127"/>
        <end position="214"/>
    </location>
</feature>
<feature type="compositionally biased region" description="Basic and acidic residues" evidence="1">
    <location>
        <begin position="173"/>
        <end position="208"/>
    </location>
</feature>
<evidence type="ECO:0000256" key="1">
    <source>
        <dbReference type="SAM" id="MobiDB-lite"/>
    </source>
</evidence>
<dbReference type="AlphaFoldDB" id="A0A2V1EBW6"/>
<sequence length="214" mass="23942">MVDTNPSNPPQTSSVQSDVDLARNLNELKAPALGHARILYGSEARKYFDILDAPIGPDWHIAALVCSFEGETKTLRTCYAESPLEAMNKLVQGLKTDTGKLYCKIQVGDQISGQQGYTGLNGVFQLDTSKQPRRPSGDLDDTESIKEVGRKRAFAGVPTRPRGDHWAPPVKRQRPDMDDWDREMEVELRSSVSHRDGRRDRLEYGRAGEDDEDL</sequence>
<dbReference type="EMBL" id="KZ805306">
    <property type="protein sequence ID" value="PVI06870.1"/>
    <property type="molecule type" value="Genomic_DNA"/>
</dbReference>
<keyword evidence="3" id="KW-1185">Reference proteome</keyword>
<dbReference type="Proteomes" id="UP000244855">
    <property type="component" value="Unassembled WGS sequence"/>
</dbReference>
<organism evidence="2 3">
    <name type="scientific">Periconia macrospinosa</name>
    <dbReference type="NCBI Taxonomy" id="97972"/>
    <lineage>
        <taxon>Eukaryota</taxon>
        <taxon>Fungi</taxon>
        <taxon>Dikarya</taxon>
        <taxon>Ascomycota</taxon>
        <taxon>Pezizomycotina</taxon>
        <taxon>Dothideomycetes</taxon>
        <taxon>Pleosporomycetidae</taxon>
        <taxon>Pleosporales</taxon>
        <taxon>Massarineae</taxon>
        <taxon>Periconiaceae</taxon>
        <taxon>Periconia</taxon>
    </lineage>
</organism>
<evidence type="ECO:0000313" key="3">
    <source>
        <dbReference type="Proteomes" id="UP000244855"/>
    </source>
</evidence>
<proteinExistence type="predicted"/>
<name>A0A2V1EBW6_9PLEO</name>